<protein>
    <submittedName>
        <fullName evidence="1">Uncharacterized protein</fullName>
    </submittedName>
</protein>
<organism evidence="1 2">
    <name type="scientific">Nephila pilipes</name>
    <name type="common">Giant wood spider</name>
    <name type="synonym">Nephila maculata</name>
    <dbReference type="NCBI Taxonomy" id="299642"/>
    <lineage>
        <taxon>Eukaryota</taxon>
        <taxon>Metazoa</taxon>
        <taxon>Ecdysozoa</taxon>
        <taxon>Arthropoda</taxon>
        <taxon>Chelicerata</taxon>
        <taxon>Arachnida</taxon>
        <taxon>Araneae</taxon>
        <taxon>Araneomorphae</taxon>
        <taxon>Entelegynae</taxon>
        <taxon>Araneoidea</taxon>
        <taxon>Nephilidae</taxon>
        <taxon>Nephila</taxon>
    </lineage>
</organism>
<keyword evidence="2" id="KW-1185">Reference proteome</keyword>
<comment type="caution">
    <text evidence="1">The sequence shown here is derived from an EMBL/GenBank/DDBJ whole genome shotgun (WGS) entry which is preliminary data.</text>
</comment>
<dbReference type="EMBL" id="BMAW01017823">
    <property type="protein sequence ID" value="GFT55775.1"/>
    <property type="molecule type" value="Genomic_DNA"/>
</dbReference>
<proteinExistence type="predicted"/>
<evidence type="ECO:0000313" key="2">
    <source>
        <dbReference type="Proteomes" id="UP000887013"/>
    </source>
</evidence>
<dbReference type="Proteomes" id="UP000887013">
    <property type="component" value="Unassembled WGS sequence"/>
</dbReference>
<dbReference type="PROSITE" id="PS51257">
    <property type="entry name" value="PROKAR_LIPOPROTEIN"/>
    <property type="match status" value="1"/>
</dbReference>
<sequence>MLVKVARRCFLNFADKKHSSATTNLAFSCLWQKTQGLLAVFAFMPLNYSSARMFCEPYFFFASTPKSSCLSKEGNFHEADVRAESATTTNFSRRFAVFRSGSFQVKYKSKECVSLFDSTVFQHPFC</sequence>
<reference evidence="1" key="1">
    <citation type="submission" date="2020-08" db="EMBL/GenBank/DDBJ databases">
        <title>Multicomponent nature underlies the extraordinary mechanical properties of spider dragline silk.</title>
        <authorList>
            <person name="Kono N."/>
            <person name="Nakamura H."/>
            <person name="Mori M."/>
            <person name="Yoshida Y."/>
            <person name="Ohtoshi R."/>
            <person name="Malay A.D."/>
            <person name="Moran D.A.P."/>
            <person name="Tomita M."/>
            <person name="Numata K."/>
            <person name="Arakawa K."/>
        </authorList>
    </citation>
    <scope>NUCLEOTIDE SEQUENCE</scope>
</reference>
<gene>
    <name evidence="1" type="ORF">NPIL_103971</name>
</gene>
<evidence type="ECO:0000313" key="1">
    <source>
        <dbReference type="EMBL" id="GFT55775.1"/>
    </source>
</evidence>
<name>A0A8X6P7H1_NEPPI</name>
<accession>A0A8X6P7H1</accession>
<dbReference type="AlphaFoldDB" id="A0A8X6P7H1"/>